<sequence length="413" mass="43627">MHALPFGLAAELDDGVVALDGATGEEIWHFRRPETTVVSASATPDGDLFALAFQQAAEGAEGAEQDVGEGDEPGTWGVVVLDAATGEIANEYEIEQEQPPRLDRQPVVGPPGSDFDAPATGVHHLTDDARLVHAVGPARVEARALDDGGMLWSNTEAFEGPVQSDADGFRHLGQVLVAGDTVLVSQFYATHEDPRFHHYDLTAIDSASGDVRWRKSWELGDIRGQDDPTFSAPSPEGGVAVWLPGEDPGVLLDLRTGEELTTDLWADGQVVGVLADGYVTADGSSHVYRDRSGDASQELQVPTGEDGRTLAASIATSEAVVGLYAASGTGDAGAAQSEEAVVRVFSWDEGSETTSIPLNVVLQPRAGELATRVSERVAEQPRFLRSVPGAIVILDQGRGAVDEPVPRRIIGLT</sequence>
<comment type="caution">
    <text evidence="1">The sequence shown here is derived from an EMBL/GenBank/DDBJ whole genome shotgun (WGS) entry which is preliminary data.</text>
</comment>
<dbReference type="InterPro" id="IPR011047">
    <property type="entry name" value="Quinoprotein_ADH-like_sf"/>
</dbReference>
<dbReference type="RefSeq" id="WP_179824787.1">
    <property type="nucleotide sequence ID" value="NZ_JACCFS010000001.1"/>
</dbReference>
<dbReference type="AlphaFoldDB" id="A0A7Z0ENU5"/>
<name>A0A7Z0ENU5_9ACTN</name>
<organism evidence="1 2">
    <name type="scientific">Nocardiopsis aegyptia</name>
    <dbReference type="NCBI Taxonomy" id="220378"/>
    <lineage>
        <taxon>Bacteria</taxon>
        <taxon>Bacillati</taxon>
        <taxon>Actinomycetota</taxon>
        <taxon>Actinomycetes</taxon>
        <taxon>Streptosporangiales</taxon>
        <taxon>Nocardiopsidaceae</taxon>
        <taxon>Nocardiopsis</taxon>
    </lineage>
</organism>
<accession>A0A7Z0ENU5</accession>
<dbReference type="Proteomes" id="UP000572051">
    <property type="component" value="Unassembled WGS sequence"/>
</dbReference>
<dbReference type="InterPro" id="IPR015943">
    <property type="entry name" value="WD40/YVTN_repeat-like_dom_sf"/>
</dbReference>
<gene>
    <name evidence="1" type="ORF">HNR10_003438</name>
</gene>
<evidence type="ECO:0000313" key="2">
    <source>
        <dbReference type="Proteomes" id="UP000572051"/>
    </source>
</evidence>
<dbReference type="Gene3D" id="2.130.10.10">
    <property type="entry name" value="YVTN repeat-like/Quinoprotein amine dehydrogenase"/>
    <property type="match status" value="1"/>
</dbReference>
<proteinExistence type="predicted"/>
<reference evidence="1 2" key="1">
    <citation type="submission" date="2020-07" db="EMBL/GenBank/DDBJ databases">
        <title>Sequencing the genomes of 1000 actinobacteria strains.</title>
        <authorList>
            <person name="Klenk H.-P."/>
        </authorList>
    </citation>
    <scope>NUCLEOTIDE SEQUENCE [LARGE SCALE GENOMIC DNA]</scope>
    <source>
        <strain evidence="1 2">DSM 44442</strain>
    </source>
</reference>
<dbReference type="EMBL" id="JACCFS010000001">
    <property type="protein sequence ID" value="NYJ35557.1"/>
    <property type="molecule type" value="Genomic_DNA"/>
</dbReference>
<evidence type="ECO:0000313" key="1">
    <source>
        <dbReference type="EMBL" id="NYJ35557.1"/>
    </source>
</evidence>
<keyword evidence="2" id="KW-1185">Reference proteome</keyword>
<dbReference type="SUPFAM" id="SSF50998">
    <property type="entry name" value="Quinoprotein alcohol dehydrogenase-like"/>
    <property type="match status" value="1"/>
</dbReference>
<protein>
    <submittedName>
        <fullName evidence="1">Outer membrane protein assembly factor BamB</fullName>
    </submittedName>
</protein>